<dbReference type="EMBL" id="CP024634">
    <property type="protein sequence ID" value="AYQ57794.1"/>
    <property type="molecule type" value="Genomic_DNA"/>
</dbReference>
<organism evidence="3 4">
    <name type="scientific">Bathymodiolus thermophilus thioautotrophic gill symbiont</name>
    <dbReference type="NCBI Taxonomy" id="2360"/>
    <lineage>
        <taxon>Bacteria</taxon>
        <taxon>Pseudomonadati</taxon>
        <taxon>Pseudomonadota</taxon>
        <taxon>Gammaproteobacteria</taxon>
        <taxon>sulfur-oxidizing symbionts</taxon>
    </lineage>
</organism>
<evidence type="ECO:0000313" key="3">
    <source>
        <dbReference type="EMBL" id="AYQ57794.1"/>
    </source>
</evidence>
<dbReference type="InterPro" id="IPR003819">
    <property type="entry name" value="TauD/TfdA-like"/>
</dbReference>
<evidence type="ECO:0000256" key="1">
    <source>
        <dbReference type="ARBA" id="ARBA00023002"/>
    </source>
</evidence>
<evidence type="ECO:0000313" key="4">
    <source>
        <dbReference type="Proteomes" id="UP000278334"/>
    </source>
</evidence>
<name>A0A3G3IQA8_9GAMM</name>
<dbReference type="Gene3D" id="3.60.130.10">
    <property type="entry name" value="Clavaminate synthase-like"/>
    <property type="match status" value="1"/>
</dbReference>
<dbReference type="AlphaFoldDB" id="A0A3G3IQA8"/>
<dbReference type="RefSeq" id="WP_241156939.1">
    <property type="nucleotide sequence ID" value="NZ_CP024634.1"/>
</dbReference>
<feature type="domain" description="TauD/TfdA-like" evidence="2">
    <location>
        <begin position="28"/>
        <end position="273"/>
    </location>
</feature>
<protein>
    <recommendedName>
        <fullName evidence="2">TauD/TfdA-like domain-containing protein</fullName>
    </recommendedName>
</protein>
<dbReference type="Proteomes" id="UP000278334">
    <property type="component" value="Chromosome"/>
</dbReference>
<dbReference type="SUPFAM" id="SSF51197">
    <property type="entry name" value="Clavaminate synthase-like"/>
    <property type="match status" value="1"/>
</dbReference>
<dbReference type="KEGG" id="bthg:MS2017_2143"/>
<dbReference type="Pfam" id="PF02668">
    <property type="entry name" value="TauD"/>
    <property type="match status" value="1"/>
</dbReference>
<dbReference type="InterPro" id="IPR042098">
    <property type="entry name" value="TauD-like_sf"/>
</dbReference>
<gene>
    <name evidence="3" type="ORF">MS2017_2143</name>
</gene>
<dbReference type="GO" id="GO:0016706">
    <property type="term" value="F:2-oxoglutarate-dependent dioxygenase activity"/>
    <property type="evidence" value="ECO:0007669"/>
    <property type="project" value="UniProtKB-ARBA"/>
</dbReference>
<reference evidence="3 4" key="1">
    <citation type="submission" date="2017-11" db="EMBL/GenBank/DDBJ databases">
        <title>Genome sequence of the bacterial symbiont EPR9N from a vent mussel Bathymodiolus thermophilus.</title>
        <authorList>
            <person name="Won Y.-J."/>
        </authorList>
    </citation>
    <scope>NUCLEOTIDE SEQUENCE [LARGE SCALE GENOMIC DNA]</scope>
    <source>
        <strain evidence="3 4">EPR9N</strain>
    </source>
</reference>
<keyword evidence="1" id="KW-0560">Oxidoreductase</keyword>
<evidence type="ECO:0000259" key="2">
    <source>
        <dbReference type="Pfam" id="PF02668"/>
    </source>
</evidence>
<proteinExistence type="predicted"/>
<sequence length="280" mass="31942">MLLNNPDDYNYWRDEKLANALTKLDNCVVEIRNPLALTTAEKDQIQRLCQHNNFALIQTQPQADYSHSIVQLNQQLGLIAPDNHLFVSNDTLAHITPTSDKQQGEFIPYTTKSIGWHTDGYYNPLEQRIRSFSLFCVNPASSGGENSWLDNDILYILLRQQNPEAADLLTRTDAMTIPAHSENGKILRPKSVGAIFMPDHNQLYLRYTQRKKYVQFTDEVVAAVALLDDILAKGSAYHFQHLMAKNQGIICNNVIHKRSGFVDDKSNPRLLLRGRYFVKV</sequence>
<accession>A0A3G3IQA8</accession>